<sequence>MYHKGYVVLGIILFLALLATPYWVSAGAIKYEDVREELSPSKGTACIYSKEWMAQYHMELLNEWRELAVRDGVRTYTTPNGVFNVSLTECWQCHDYEGFCAKCHDFMEVRPVCWDCHYNPSMELPTVNYLK</sequence>
<dbReference type="NCBIfam" id="NF038038">
    <property type="entry name" value="cytoc_DsrJ"/>
    <property type="match status" value="1"/>
</dbReference>
<keyword evidence="2" id="KW-1185">Reference proteome</keyword>
<dbReference type="InterPro" id="IPR047668">
    <property type="entry name" value="DsrJ"/>
</dbReference>
<reference evidence="1 2" key="1">
    <citation type="journal article" date="2010" name="Stand. Genomic Sci.">
        <title>Complete genome sequence of Archaeoglobus profundus type strain (AV18).</title>
        <authorList>
            <person name="von Jan M."/>
            <person name="Lapidus A."/>
            <person name="Del Rio T.G."/>
            <person name="Copeland A."/>
            <person name="Tice H."/>
            <person name="Cheng J.F."/>
            <person name="Lucas S."/>
            <person name="Chen F."/>
            <person name="Nolan M."/>
            <person name="Goodwin L."/>
            <person name="Han C."/>
            <person name="Pitluck S."/>
            <person name="Liolios K."/>
            <person name="Ivanova N."/>
            <person name="Mavromatis K."/>
            <person name="Ovchinnikova G."/>
            <person name="Chertkov O."/>
            <person name="Pati A."/>
            <person name="Chen A."/>
            <person name="Palaniappan K."/>
            <person name="Land M."/>
            <person name="Hauser L."/>
            <person name="Chang Y.J."/>
            <person name="Jeffries C.D."/>
            <person name="Saunders E."/>
            <person name="Brettin T."/>
            <person name="Detter J.C."/>
            <person name="Chain P."/>
            <person name="Eichinger K."/>
            <person name="Huber H."/>
            <person name="Spring S."/>
            <person name="Rohde M."/>
            <person name="Goker M."/>
            <person name="Wirth R."/>
            <person name="Woyke T."/>
            <person name="Bristow J."/>
            <person name="Eisen J.A."/>
            <person name="Markowitz V."/>
            <person name="Hugenholtz P."/>
            <person name="Kyrpides N.C."/>
            <person name="Klenk H.P."/>
        </authorList>
    </citation>
    <scope>NUCLEOTIDE SEQUENCE [LARGE SCALE GENOMIC DNA]</scope>
    <source>
        <strain evidence="2">DSM 5631 / JCM 9629 / NBRC 100127 / Av18</strain>
    </source>
</reference>
<dbReference type="GeneID" id="8740425"/>
<gene>
    <name evidence="1" type="ordered locus">Arcpr_1731</name>
</gene>
<organism evidence="1 2">
    <name type="scientific">Archaeoglobus profundus (strain DSM 5631 / JCM 9629 / NBRC 100127 / Av18)</name>
    <dbReference type="NCBI Taxonomy" id="572546"/>
    <lineage>
        <taxon>Archaea</taxon>
        <taxon>Methanobacteriati</taxon>
        <taxon>Methanobacteriota</taxon>
        <taxon>Archaeoglobi</taxon>
        <taxon>Archaeoglobales</taxon>
        <taxon>Archaeoglobaceae</taxon>
        <taxon>Archaeoglobus</taxon>
    </lineage>
</organism>
<name>D2RF82_ARCPA</name>
<dbReference type="STRING" id="572546.Arcpr_1731"/>
<evidence type="ECO:0000313" key="2">
    <source>
        <dbReference type="Proteomes" id="UP000001901"/>
    </source>
</evidence>
<dbReference type="eggNOG" id="arCOG10385">
    <property type="taxonomic scope" value="Archaea"/>
</dbReference>
<dbReference type="PaxDb" id="572546-Arcpr_1731"/>
<dbReference type="SUPFAM" id="SSF48695">
    <property type="entry name" value="Multiheme cytochromes"/>
    <property type="match status" value="1"/>
</dbReference>
<proteinExistence type="predicted"/>
<protein>
    <submittedName>
        <fullName evidence="1">Cytochrome c family protein</fullName>
    </submittedName>
</protein>
<dbReference type="RefSeq" id="WP_012941111.1">
    <property type="nucleotide sequence ID" value="NC_013741.1"/>
</dbReference>
<evidence type="ECO:0000313" key="1">
    <source>
        <dbReference type="EMBL" id="ADB58776.1"/>
    </source>
</evidence>
<dbReference type="AlphaFoldDB" id="D2RF82"/>
<dbReference type="KEGG" id="apo:Arcpr_1731"/>
<dbReference type="Proteomes" id="UP000001901">
    <property type="component" value="Chromosome"/>
</dbReference>
<accession>D2RF82</accession>
<dbReference type="HOGENOM" id="CLU_130444_0_0_2"/>
<dbReference type="OrthoDB" id="50417at2157"/>
<dbReference type="EMBL" id="CP001857">
    <property type="protein sequence ID" value="ADB58776.1"/>
    <property type="molecule type" value="Genomic_DNA"/>
</dbReference>
<dbReference type="InterPro" id="IPR036280">
    <property type="entry name" value="Multihaem_cyt_sf"/>
</dbReference>